<dbReference type="RefSeq" id="WP_119853269.1">
    <property type="nucleotide sequence ID" value="NZ_QYSE01000002.1"/>
</dbReference>
<feature type="active site" description="Charge relay system" evidence="1">
    <location>
        <position position="423"/>
    </location>
</feature>
<gene>
    <name evidence="2" type="ORF">D4741_09935</name>
</gene>
<dbReference type="Proteomes" id="UP000265938">
    <property type="component" value="Unassembled WGS sequence"/>
</dbReference>
<dbReference type="CDD" id="cd03145">
    <property type="entry name" value="GAT1_cyanophycinase"/>
    <property type="match status" value="1"/>
</dbReference>
<dbReference type="PANTHER" id="PTHR36175">
    <property type="entry name" value="CYANOPHYCINASE"/>
    <property type="match status" value="1"/>
</dbReference>
<feature type="active site" description="Charge relay system" evidence="1">
    <location>
        <position position="322"/>
    </location>
</feature>
<dbReference type="EMBL" id="QYSE01000002">
    <property type="protein sequence ID" value="RJF35840.1"/>
    <property type="molecule type" value="Genomic_DNA"/>
</dbReference>
<protein>
    <submittedName>
        <fullName evidence="2">Cyanophycinase</fullName>
    </submittedName>
</protein>
<organism evidence="2 3">
    <name type="scientific">Pseudoalteromonas gelatinilytica</name>
    <dbReference type="NCBI Taxonomy" id="1703256"/>
    <lineage>
        <taxon>Bacteria</taxon>
        <taxon>Pseudomonadati</taxon>
        <taxon>Pseudomonadota</taxon>
        <taxon>Gammaproteobacteria</taxon>
        <taxon>Alteromonadales</taxon>
        <taxon>Pseudoalteromonadaceae</taxon>
        <taxon>Pseudoalteromonas</taxon>
    </lineage>
</organism>
<proteinExistence type="predicted"/>
<dbReference type="PIRSF" id="PIRSF032067">
    <property type="entry name" value="Cyanophycinase"/>
    <property type="match status" value="1"/>
</dbReference>
<dbReference type="PANTHER" id="PTHR36175:SF1">
    <property type="entry name" value="CYANOPHYCINASE"/>
    <property type="match status" value="1"/>
</dbReference>
<reference evidence="2 3" key="1">
    <citation type="submission" date="2018-09" db="EMBL/GenBank/DDBJ databases">
        <title>Identification of marine bacteria producing industrial enzymes.</title>
        <authorList>
            <person name="Cheng T.H."/>
            <person name="Saidin J."/>
            <person name="Muhd D.D."/>
            <person name="Isa M.N.M."/>
            <person name="Bakar M.F.A."/>
            <person name="Ismail N."/>
        </authorList>
    </citation>
    <scope>NUCLEOTIDE SEQUENCE [LARGE SCALE GENOMIC DNA]</scope>
    <source>
        <strain evidence="2 3">MNAD 1.6</strain>
    </source>
</reference>
<sequence length="564" mass="61834">MNILKEQKTKYQTSAFSLVFGLFFASFGSKVYANDQQQTLVLVGGALTTCSSMSPKNCLSNKQISGKQNNQYRLNNDALSEIKTNWPTKNKKNRQQTLKVLSQISRQNSGVITKSDILWGWRDLDNKLLNELTDSEYNFVIDSLEVAVLNTDSTRQKEQVSTSDNNESAANDILDFVAASLKTTTKSPAILAVTASSRDPYESADFYEGLLNFNGVESSWLPLTPALAKAITSKQCESLDSLRSDSMGVFNRETIYPDRTKAEKALCDKGVDHLFELIENATGIMFNGGDQSLTRKVLFDEEGKQYPWTRTILQRPLLVGTSAGTAVQSGGKNAFGSVPMITNGTSLAAMREGAFAVSPPSERCDNECGDKLSADSLTYEKQGGLGSFTYGVLDTHFSERNRTMRLARLLADTKQKHGFGIDETTALVSIRAGKTSLMTVIGKSGVVHVQSDAKNSGAISYWPAGAVIDVTKDGFNLAKRTVDNALPNIKIPPLPMQRFGTIFSDAKLRSLVQAMCLTQEQQAVAQHDEFLLDLNATDNTRYYRVNTSSTGCAVENLAFKVKTF</sequence>
<evidence type="ECO:0000313" key="3">
    <source>
        <dbReference type="Proteomes" id="UP000265938"/>
    </source>
</evidence>
<dbReference type="GO" id="GO:0016787">
    <property type="term" value="F:hydrolase activity"/>
    <property type="evidence" value="ECO:0007669"/>
    <property type="project" value="InterPro"/>
</dbReference>
<feature type="active site" description="Charge relay system" evidence="1">
    <location>
        <position position="396"/>
    </location>
</feature>
<name>A0A3A3F2N2_9GAMM</name>
<dbReference type="Gene3D" id="3.40.50.880">
    <property type="match status" value="1"/>
</dbReference>
<comment type="caution">
    <text evidence="2">The sequence shown here is derived from an EMBL/GenBank/DDBJ whole genome shotgun (WGS) entry which is preliminary data.</text>
</comment>
<evidence type="ECO:0000313" key="2">
    <source>
        <dbReference type="EMBL" id="RJF35840.1"/>
    </source>
</evidence>
<dbReference type="InterPro" id="IPR029062">
    <property type="entry name" value="Class_I_gatase-like"/>
</dbReference>
<dbReference type="AlphaFoldDB" id="A0A3A3F2N2"/>
<dbReference type="InterPro" id="IPR011811">
    <property type="entry name" value="Peptidase_S51_cyanophycinase"/>
</dbReference>
<evidence type="ECO:0000256" key="1">
    <source>
        <dbReference type="PIRSR" id="PIRSR032067-1"/>
    </source>
</evidence>
<accession>A0A3A3F2N2</accession>